<feature type="transmembrane region" description="Helical" evidence="1">
    <location>
        <begin position="99"/>
        <end position="121"/>
    </location>
</feature>
<keyword evidence="1" id="KW-0472">Membrane</keyword>
<protein>
    <submittedName>
        <fullName evidence="2">Uncharacterized protein</fullName>
    </submittedName>
</protein>
<keyword evidence="3" id="KW-1185">Reference proteome</keyword>
<comment type="caution">
    <text evidence="2">The sequence shown here is derived from an EMBL/GenBank/DDBJ whole genome shotgun (WGS) entry which is preliminary data.</text>
</comment>
<dbReference type="Proteomes" id="UP001353858">
    <property type="component" value="Unassembled WGS sequence"/>
</dbReference>
<evidence type="ECO:0000313" key="2">
    <source>
        <dbReference type="EMBL" id="KAK4877464.1"/>
    </source>
</evidence>
<keyword evidence="1" id="KW-0812">Transmembrane</keyword>
<dbReference type="EMBL" id="JARPUR010000004">
    <property type="protein sequence ID" value="KAK4877464.1"/>
    <property type="molecule type" value="Genomic_DNA"/>
</dbReference>
<evidence type="ECO:0000256" key="1">
    <source>
        <dbReference type="SAM" id="Phobius"/>
    </source>
</evidence>
<feature type="transmembrane region" description="Helical" evidence="1">
    <location>
        <begin position="12"/>
        <end position="31"/>
    </location>
</feature>
<gene>
    <name evidence="2" type="ORF">RN001_009970</name>
</gene>
<name>A0AAN7P5R2_9COLE</name>
<dbReference type="AlphaFoldDB" id="A0AAN7P5R2"/>
<accession>A0AAN7P5R2</accession>
<feature type="transmembrane region" description="Helical" evidence="1">
    <location>
        <begin position="133"/>
        <end position="153"/>
    </location>
</feature>
<organism evidence="2 3">
    <name type="scientific">Aquatica leii</name>
    <dbReference type="NCBI Taxonomy" id="1421715"/>
    <lineage>
        <taxon>Eukaryota</taxon>
        <taxon>Metazoa</taxon>
        <taxon>Ecdysozoa</taxon>
        <taxon>Arthropoda</taxon>
        <taxon>Hexapoda</taxon>
        <taxon>Insecta</taxon>
        <taxon>Pterygota</taxon>
        <taxon>Neoptera</taxon>
        <taxon>Endopterygota</taxon>
        <taxon>Coleoptera</taxon>
        <taxon>Polyphaga</taxon>
        <taxon>Elateriformia</taxon>
        <taxon>Elateroidea</taxon>
        <taxon>Lampyridae</taxon>
        <taxon>Luciolinae</taxon>
        <taxon>Aquatica</taxon>
    </lineage>
</organism>
<proteinExistence type="predicted"/>
<feature type="transmembrane region" description="Helical" evidence="1">
    <location>
        <begin position="193"/>
        <end position="217"/>
    </location>
</feature>
<reference evidence="3" key="1">
    <citation type="submission" date="2023-01" db="EMBL/GenBank/DDBJ databases">
        <title>Key to firefly adult light organ development and bioluminescence: homeobox transcription factors regulate luciferase expression and transportation to peroxisome.</title>
        <authorList>
            <person name="Fu X."/>
        </authorList>
    </citation>
    <scope>NUCLEOTIDE SEQUENCE [LARGE SCALE GENOMIC DNA]</scope>
</reference>
<sequence length="238" mass="27722">MCGSDKRFCIWTSLYTVILLVLHYSFCVWGLNIYNCTYKAETIITYKHSNTCQSPDFHEMFPECLETHQSAFNYSEVFEMPFPEQAYARSRTYEILKNYIFLNSLLLMSTLLLLVGVIIRIKGFPSVFFYMPWPFSMLLLCIFDILTTAWYAVDFGSTYGFLRWFRFVGGEPIEVVHSLDRILPSSTTSSPSIFMMCVCGKLFAFWFINVCLILRLFQIALNAKNRIDPDVICLEIVE</sequence>
<evidence type="ECO:0000313" key="3">
    <source>
        <dbReference type="Proteomes" id="UP001353858"/>
    </source>
</evidence>
<keyword evidence="1" id="KW-1133">Transmembrane helix</keyword>